<reference evidence="11" key="1">
    <citation type="submission" date="2016-01" db="EMBL/GenBank/DDBJ databases">
        <title>Reference transcriptome for the parasite Schistocephalus solidus: insights into the molecular evolution of parasitism.</title>
        <authorList>
            <person name="Hebert F.O."/>
            <person name="Grambauer S."/>
            <person name="Barber I."/>
            <person name="Landry C.R."/>
            <person name="Aubin-Horth N."/>
        </authorList>
    </citation>
    <scope>NUCLEOTIDE SEQUENCE</scope>
</reference>
<dbReference type="GO" id="GO:0016286">
    <property type="term" value="F:small conductance calcium-activated potassium channel activity"/>
    <property type="evidence" value="ECO:0007669"/>
    <property type="project" value="InterPro"/>
</dbReference>
<dbReference type="PRINTS" id="PR01451">
    <property type="entry name" value="SKCHANNEL"/>
</dbReference>
<evidence type="ECO:0000256" key="2">
    <source>
        <dbReference type="ARBA" id="ARBA00022448"/>
    </source>
</evidence>
<feature type="transmembrane region" description="Helical" evidence="9">
    <location>
        <begin position="1004"/>
        <end position="1022"/>
    </location>
</feature>
<evidence type="ECO:0000256" key="4">
    <source>
        <dbReference type="ARBA" id="ARBA00022989"/>
    </source>
</evidence>
<dbReference type="SUPFAM" id="SSF81327">
    <property type="entry name" value="Small-conductance potassium channel"/>
    <property type="match status" value="1"/>
</dbReference>
<dbReference type="InterPro" id="IPR013099">
    <property type="entry name" value="K_chnl_dom"/>
</dbReference>
<dbReference type="Pfam" id="PF19000">
    <property type="entry name" value="DUF5729"/>
    <property type="match status" value="1"/>
</dbReference>
<keyword evidence="2" id="KW-0813">Transport</keyword>
<feature type="compositionally biased region" description="Low complexity" evidence="8">
    <location>
        <begin position="367"/>
        <end position="380"/>
    </location>
</feature>
<dbReference type="InterPro" id="IPR043787">
    <property type="entry name" value="DUF5729"/>
</dbReference>
<feature type="transmembrane region" description="Helical" evidence="9">
    <location>
        <begin position="1175"/>
        <end position="1194"/>
    </location>
</feature>
<evidence type="ECO:0000256" key="3">
    <source>
        <dbReference type="ARBA" id="ARBA00022692"/>
    </source>
</evidence>
<dbReference type="Gene3D" id="1.10.287.70">
    <property type="match status" value="2"/>
</dbReference>
<accession>A0A0X3NVS8</accession>
<name>A0A0X3NVS8_SCHSO</name>
<evidence type="ECO:0000256" key="8">
    <source>
        <dbReference type="SAM" id="MobiDB-lite"/>
    </source>
</evidence>
<protein>
    <recommendedName>
        <fullName evidence="10">Calmodulin-binding domain-containing protein</fullName>
    </recommendedName>
</protein>
<keyword evidence="4 9" id="KW-1133">Transmembrane helix</keyword>
<dbReference type="EMBL" id="GEEE01023423">
    <property type="protein sequence ID" value="JAP39802.1"/>
    <property type="molecule type" value="Transcribed_RNA"/>
</dbReference>
<keyword evidence="6 9" id="KW-0472">Membrane</keyword>
<dbReference type="Pfam" id="PF07885">
    <property type="entry name" value="Ion_trans_2"/>
    <property type="match status" value="1"/>
</dbReference>
<dbReference type="InterPro" id="IPR004178">
    <property type="entry name" value="CaM-bd_dom"/>
</dbReference>
<keyword evidence="5" id="KW-0406">Ion transport</keyword>
<dbReference type="InterPro" id="IPR043786">
    <property type="entry name" value="DUF5728"/>
</dbReference>
<dbReference type="Pfam" id="PF02888">
    <property type="entry name" value="CaMBD"/>
    <property type="match status" value="1"/>
</dbReference>
<evidence type="ECO:0000256" key="5">
    <source>
        <dbReference type="ARBA" id="ARBA00023065"/>
    </source>
</evidence>
<keyword evidence="7" id="KW-0407">Ion channel</keyword>
<feature type="domain" description="Calmodulin-binding" evidence="10">
    <location>
        <begin position="1335"/>
        <end position="1411"/>
    </location>
</feature>
<proteinExistence type="predicted"/>
<dbReference type="PANTHER" id="PTHR10153">
    <property type="entry name" value="SMALL CONDUCTANCE CALCIUM-ACTIVATED POTASSIUM CHANNEL"/>
    <property type="match status" value="1"/>
</dbReference>
<evidence type="ECO:0000256" key="6">
    <source>
        <dbReference type="ARBA" id="ARBA00023136"/>
    </source>
</evidence>
<dbReference type="Pfam" id="PF03530">
    <property type="entry name" value="SK_channel"/>
    <property type="match status" value="1"/>
</dbReference>
<evidence type="ECO:0000256" key="7">
    <source>
        <dbReference type="ARBA" id="ARBA00023303"/>
    </source>
</evidence>
<dbReference type="GO" id="GO:0016020">
    <property type="term" value="C:membrane"/>
    <property type="evidence" value="ECO:0007669"/>
    <property type="project" value="UniProtKB-SubCell"/>
</dbReference>
<dbReference type="InterPro" id="IPR015449">
    <property type="entry name" value="K_chnl_Ca-activ_SK"/>
</dbReference>
<evidence type="ECO:0000256" key="9">
    <source>
        <dbReference type="SAM" id="Phobius"/>
    </source>
</evidence>
<dbReference type="SUPFAM" id="SSF81324">
    <property type="entry name" value="Voltage-gated potassium channels"/>
    <property type="match status" value="1"/>
</dbReference>
<feature type="non-terminal residue" evidence="11">
    <location>
        <position position="1"/>
    </location>
</feature>
<evidence type="ECO:0000256" key="1">
    <source>
        <dbReference type="ARBA" id="ARBA00004141"/>
    </source>
</evidence>
<keyword evidence="3 9" id="KW-0812">Transmembrane</keyword>
<dbReference type="SMART" id="SM01053">
    <property type="entry name" value="CaMBD"/>
    <property type="match status" value="1"/>
</dbReference>
<comment type="subcellular location">
    <subcellularLocation>
        <location evidence="1">Membrane</location>
        <topology evidence="1">Multi-pass membrane protein</topology>
    </subcellularLocation>
</comment>
<gene>
    <name evidence="11" type="ORF">TR143573</name>
</gene>
<evidence type="ECO:0000313" key="11">
    <source>
        <dbReference type="EMBL" id="JAP39802.1"/>
    </source>
</evidence>
<feature type="transmembrane region" description="Helical" evidence="9">
    <location>
        <begin position="1232"/>
        <end position="1253"/>
    </location>
</feature>
<sequence>EYLLYGTRQYAFMHWRDITTGNLIIFLHSLFNTENVARQFYDKSSEDDDSSAHFSTIQLTVDNGETRRKMRRIPSLRNHSIDALSEPTDERNLSRISEQQVDCASQNSSVLLKDPDHTGKCKQANYVTAKAPFLFPDPTSCEQEKVDLTVASALTPPIELETEVPPNCVPQASFHNSGSTNRAANPSKWFYRRTALQRNFSANSRINSNKPCAQTQEKHGTFLSNLCDARPTAMSGFLGVTSAALVMARAMSPEMLRKRTRNSSPLAMDEAASCESCTFSGKVSNRCSSETNLISFASPIIIRTSHITSDHSTELVYPDMQQSAEMATVTRLSMQCNLKKPDTRGLSASLGDLPDTSNLLEPRTVFTTTTTDNKSNNNSSRHPAPGLGQRIPWPKEFRADVCCHKGPTYRTLSEESNDSRPRAGIAPVENLEPFSSKGHYRQLEKPHYRQCEANNGMRNFDRCCPRCKYKDYLGKHALSTNHLASLSKRKYGIDEISYDFMRASGAISGFSQLRSVKDIKHEREKQEMCSALSAAIASSLDTGGAVAALAANTRPRFKATWIKKRLQVSSQEEPSLESRASNPYVQDAEILERSSCGSSFPHVSKHNHSESFLPDCGPTAKHAPGRVILNPRLTEDTSLARDNSGIRKDADIGLAWEQNDYINYFSTSDMTKCLSQGDHQLSVPSGENSIAEQASFPTIQNSFSRGSINIIPTDCAPDDILEKKPNPEADFAVKLERLRRPHYFQKAQMFRQSWRTQSVEQSTLADVVTIKRRSLTRVDSDSEQENEVPRFVNVVVERGAPNPVKTILINNSTDAHNSNNTERIRRQRTFANKRHWKSVQLPSVNISEPDDEAAELVSHKESITPVQQVDTRALLQSRRGECGFTHSMQTSREDLDPKVNVPTGSRKSSVTRLICEAKRKPESKLVQEINVNDKDYLKPHELHQMSQSQSGEDSDSEEAFARDAFQKQRQKRRQAMKRAQDTMAFYNVGYRLNRRKKMFEQRCLVTDFSLLFAILGIILMVIETELTMAGVYTKASMGSFILKSMITCTTLALVGLIIAYHVQVVRILSFDDCIEDWRIAWDRGRVLRLAVEILICAVHPFPGDFKFTWSSTYPFHNSVLLPHCSHCQNGSFVSPSGSKEMRTPLQGSIDYATFGANVPSAANTGPYVMFPTNRVVPVDIFLSLPMFLRLYLVFRVVVLHSKLFTDTGSRSIGAMNKVSIDTPFIFKTFMTISPGTILVGFILGFWLVLSWTLRVCESGMYDPALGTIFNAMWLVAVTFLSIGYGDVVANTYCGRSISIITGVLGSLCTALVVAVFARRLELSKAEKHVIQFMMENQLTKKMKFYAANVLRETWLIYKYTRLVKKLNASTIRRHQRKFLHAIHGLRQMKLEQRRLQDNANTLVDLAKTQTTIQDTMAEMRTHHTRLQFRLTAIEKTLFEVQEKFSVLPEILRLLQLQRRAYPTRTEERIGGASHGTEGHCFHTRRQHSPVLITRHSTDYSNDDNEDESRIEVDLLKEIRPPIIETRNRLDRPPFTVSFDSTQSQKPCSSDFLNVDTVHRVASEPNSSFLVGV</sequence>
<feature type="transmembrane region" description="Helical" evidence="9">
    <location>
        <begin position="1297"/>
        <end position="1317"/>
    </location>
</feature>
<evidence type="ECO:0000259" key="10">
    <source>
        <dbReference type="SMART" id="SM01053"/>
    </source>
</evidence>
<feature type="transmembrane region" description="Helical" evidence="9">
    <location>
        <begin position="1265"/>
        <end position="1285"/>
    </location>
</feature>
<dbReference type="InterPro" id="IPR036122">
    <property type="entry name" value="CaM-bd_dom_sf"/>
</dbReference>
<dbReference type="Pfam" id="PF18999">
    <property type="entry name" value="DUF5728"/>
    <property type="match status" value="1"/>
</dbReference>
<feature type="transmembrane region" description="Helical" evidence="9">
    <location>
        <begin position="1042"/>
        <end position="1062"/>
    </location>
</feature>
<organism evidence="11">
    <name type="scientific">Schistocephalus solidus</name>
    <name type="common">Tapeworm</name>
    <dbReference type="NCBI Taxonomy" id="70667"/>
    <lineage>
        <taxon>Eukaryota</taxon>
        <taxon>Metazoa</taxon>
        <taxon>Spiralia</taxon>
        <taxon>Lophotrochozoa</taxon>
        <taxon>Platyhelminthes</taxon>
        <taxon>Cestoda</taxon>
        <taxon>Eucestoda</taxon>
        <taxon>Diphyllobothriidea</taxon>
        <taxon>Diphyllobothriidae</taxon>
        <taxon>Schistocephalus</taxon>
    </lineage>
</organism>
<dbReference type="GO" id="GO:0005516">
    <property type="term" value="F:calmodulin binding"/>
    <property type="evidence" value="ECO:0007669"/>
    <property type="project" value="InterPro"/>
</dbReference>
<feature type="region of interest" description="Disordered" evidence="8">
    <location>
        <begin position="367"/>
        <end position="390"/>
    </location>
</feature>